<evidence type="ECO:0000256" key="10">
    <source>
        <dbReference type="SAM" id="Coils"/>
    </source>
</evidence>
<dbReference type="RefSeq" id="XP_014157813.1">
    <property type="nucleotide sequence ID" value="XM_014302338.1"/>
</dbReference>
<keyword evidence="6" id="KW-0963">Cytoplasm</keyword>
<proteinExistence type="inferred from homology"/>
<feature type="region of interest" description="Disordered" evidence="11">
    <location>
        <begin position="1"/>
        <end position="30"/>
    </location>
</feature>
<dbReference type="eggNOG" id="KOG3650">
    <property type="taxonomic scope" value="Eukaryota"/>
</dbReference>
<evidence type="ECO:0000256" key="2">
    <source>
        <dbReference type="ARBA" id="ARBA00004255"/>
    </source>
</evidence>
<dbReference type="PANTHER" id="PTHR21614">
    <property type="entry name" value="SHORT COILED COIL PROTEIN"/>
    <property type="match status" value="1"/>
</dbReference>
<dbReference type="GO" id="GO:0000139">
    <property type="term" value="C:Golgi membrane"/>
    <property type="evidence" value="ECO:0007669"/>
    <property type="project" value="UniProtKB-SubCell"/>
</dbReference>
<keyword evidence="7" id="KW-0333">Golgi apparatus</keyword>
<dbReference type="GO" id="GO:0005802">
    <property type="term" value="C:trans-Golgi network"/>
    <property type="evidence" value="ECO:0007669"/>
    <property type="project" value="TreeGrafter"/>
</dbReference>
<evidence type="ECO:0000256" key="11">
    <source>
        <dbReference type="SAM" id="MobiDB-lite"/>
    </source>
</evidence>
<accession>A0A0L0G508</accession>
<keyword evidence="9" id="KW-0472">Membrane</keyword>
<organism evidence="12 13">
    <name type="scientific">Sphaeroforma arctica JP610</name>
    <dbReference type="NCBI Taxonomy" id="667725"/>
    <lineage>
        <taxon>Eukaryota</taxon>
        <taxon>Ichthyosporea</taxon>
        <taxon>Ichthyophonida</taxon>
        <taxon>Sphaeroforma</taxon>
    </lineage>
</organism>
<feature type="compositionally biased region" description="Polar residues" evidence="11">
    <location>
        <begin position="10"/>
        <end position="22"/>
    </location>
</feature>
<keyword evidence="13" id="KW-1185">Reference proteome</keyword>
<comment type="subcellular location">
    <subcellularLocation>
        <location evidence="3">Cytoplasm</location>
        <location evidence="3">Cytosol</location>
    </subcellularLocation>
    <subcellularLocation>
        <location evidence="2">Golgi apparatus membrane</location>
        <topology evidence="2">Peripheral membrane protein</topology>
        <orientation evidence="2">Cytoplasmic side</orientation>
    </subcellularLocation>
    <subcellularLocation>
        <location evidence="4">Golgi apparatus</location>
        <location evidence="4">trans-Golgi network</location>
    </subcellularLocation>
</comment>
<dbReference type="OrthoDB" id="2163284at2759"/>
<evidence type="ECO:0000256" key="4">
    <source>
        <dbReference type="ARBA" id="ARBA00004601"/>
    </source>
</evidence>
<evidence type="ECO:0000313" key="12">
    <source>
        <dbReference type="EMBL" id="KNC83911.1"/>
    </source>
</evidence>
<dbReference type="Gene3D" id="1.20.5.170">
    <property type="match status" value="1"/>
</dbReference>
<dbReference type="AlphaFoldDB" id="A0A0L0G508"/>
<dbReference type="Proteomes" id="UP000054560">
    <property type="component" value="Unassembled WGS sequence"/>
</dbReference>
<gene>
    <name evidence="12" type="ORF">SARC_03870</name>
</gene>
<evidence type="ECO:0000256" key="5">
    <source>
        <dbReference type="ARBA" id="ARBA00010880"/>
    </source>
</evidence>
<evidence type="ECO:0000256" key="1">
    <source>
        <dbReference type="ARBA" id="ARBA00002743"/>
    </source>
</evidence>
<dbReference type="GeneID" id="25904374"/>
<dbReference type="InterPro" id="IPR019357">
    <property type="entry name" value="SCOC"/>
</dbReference>
<keyword evidence="8 10" id="KW-0175">Coiled coil</keyword>
<comment type="function">
    <text evidence="1">Positive regulator of amino acid starvation-induced autophagy.</text>
</comment>
<dbReference type="STRING" id="667725.A0A0L0G508"/>
<dbReference type="PANTHER" id="PTHR21614:SF0">
    <property type="entry name" value="GEO08385P1"/>
    <property type="match status" value="1"/>
</dbReference>
<protein>
    <submittedName>
        <fullName evidence="12">Uncharacterized protein</fullName>
    </submittedName>
</protein>
<evidence type="ECO:0000256" key="3">
    <source>
        <dbReference type="ARBA" id="ARBA00004514"/>
    </source>
</evidence>
<evidence type="ECO:0000256" key="8">
    <source>
        <dbReference type="ARBA" id="ARBA00023054"/>
    </source>
</evidence>
<reference evidence="12 13" key="1">
    <citation type="submission" date="2011-02" db="EMBL/GenBank/DDBJ databases">
        <title>The Genome Sequence of Sphaeroforma arctica JP610.</title>
        <authorList>
            <consortium name="The Broad Institute Genome Sequencing Platform"/>
            <person name="Russ C."/>
            <person name="Cuomo C."/>
            <person name="Young S.K."/>
            <person name="Zeng Q."/>
            <person name="Gargeya S."/>
            <person name="Alvarado L."/>
            <person name="Berlin A."/>
            <person name="Chapman S.B."/>
            <person name="Chen Z."/>
            <person name="Freedman E."/>
            <person name="Gellesch M."/>
            <person name="Goldberg J."/>
            <person name="Griggs A."/>
            <person name="Gujja S."/>
            <person name="Heilman E."/>
            <person name="Heiman D."/>
            <person name="Howarth C."/>
            <person name="Mehta T."/>
            <person name="Neiman D."/>
            <person name="Pearson M."/>
            <person name="Roberts A."/>
            <person name="Saif S."/>
            <person name="Shea T."/>
            <person name="Shenoy N."/>
            <person name="Sisk P."/>
            <person name="Stolte C."/>
            <person name="Sykes S."/>
            <person name="White J."/>
            <person name="Yandava C."/>
            <person name="Burger G."/>
            <person name="Gray M.W."/>
            <person name="Holland P.W.H."/>
            <person name="King N."/>
            <person name="Lang F.B.F."/>
            <person name="Roger A.J."/>
            <person name="Ruiz-Trillo I."/>
            <person name="Haas B."/>
            <person name="Nusbaum C."/>
            <person name="Birren B."/>
        </authorList>
    </citation>
    <scope>NUCLEOTIDE SEQUENCE [LARGE SCALE GENOMIC DNA]</scope>
    <source>
        <strain evidence="12 13">JP610</strain>
    </source>
</reference>
<feature type="coiled-coil region" evidence="10">
    <location>
        <begin position="30"/>
        <end position="64"/>
    </location>
</feature>
<evidence type="ECO:0000256" key="7">
    <source>
        <dbReference type="ARBA" id="ARBA00023034"/>
    </source>
</evidence>
<sequence>APPGPDEDTGNTVNSTGNNKNDTQVEDENKANLINQVLELQNTLDELSQRVTRVKDENAKLKSENQVLTQYIDNLMASSTAMHGSASKANNAAMPAPPKKGLSSFFGLGGAKKPT</sequence>
<dbReference type="GO" id="GO:0005829">
    <property type="term" value="C:cytosol"/>
    <property type="evidence" value="ECO:0007669"/>
    <property type="project" value="UniProtKB-SubCell"/>
</dbReference>
<feature type="non-terminal residue" evidence="12">
    <location>
        <position position="1"/>
    </location>
</feature>
<comment type="similarity">
    <text evidence="5">Belongs to the SCOC family.</text>
</comment>
<name>A0A0L0G508_9EUKA</name>
<evidence type="ECO:0000256" key="6">
    <source>
        <dbReference type="ARBA" id="ARBA00022490"/>
    </source>
</evidence>
<dbReference type="EMBL" id="KQ241802">
    <property type="protein sequence ID" value="KNC83911.1"/>
    <property type="molecule type" value="Genomic_DNA"/>
</dbReference>
<evidence type="ECO:0000313" key="13">
    <source>
        <dbReference type="Proteomes" id="UP000054560"/>
    </source>
</evidence>
<evidence type="ECO:0000256" key="9">
    <source>
        <dbReference type="ARBA" id="ARBA00023136"/>
    </source>
</evidence>
<dbReference type="Pfam" id="PF10224">
    <property type="entry name" value="DUF2205"/>
    <property type="match status" value="1"/>
</dbReference>